<evidence type="ECO:0000256" key="3">
    <source>
        <dbReference type="RuleBase" id="RU003968"/>
    </source>
</evidence>
<dbReference type="PANTHER" id="PTHR11552">
    <property type="entry name" value="GLUCOSE-METHANOL-CHOLINE GMC OXIDOREDUCTASE"/>
    <property type="match status" value="1"/>
</dbReference>
<comment type="cofactor">
    <cofactor evidence="2">
        <name>FAD</name>
        <dbReference type="ChEBI" id="CHEBI:57692"/>
    </cofactor>
</comment>
<accession>A0A2B7X5H1</accession>
<dbReference type="AlphaFoldDB" id="A0A2B7X5H1"/>
<gene>
    <name evidence="5" type="ORF">GX51_03703</name>
</gene>
<evidence type="ECO:0000256" key="2">
    <source>
        <dbReference type="PIRSR" id="PIRSR000137-2"/>
    </source>
</evidence>
<dbReference type="OrthoDB" id="269227at2759"/>
<dbReference type="InterPro" id="IPR007867">
    <property type="entry name" value="GMC_OxRtase_C"/>
</dbReference>
<dbReference type="Proteomes" id="UP000224080">
    <property type="component" value="Unassembled WGS sequence"/>
</dbReference>
<keyword evidence="2 3" id="KW-0274">FAD</keyword>
<dbReference type="SUPFAM" id="SSF51905">
    <property type="entry name" value="FAD/NAD(P)-binding domain"/>
    <property type="match status" value="1"/>
</dbReference>
<comment type="caution">
    <text evidence="5">The sequence shown here is derived from an EMBL/GenBank/DDBJ whole genome shotgun (WGS) entry which is preliminary data.</text>
</comment>
<evidence type="ECO:0000313" key="5">
    <source>
        <dbReference type="EMBL" id="PGH04033.1"/>
    </source>
</evidence>
<organism evidence="5 6">
    <name type="scientific">Blastomyces parvus</name>
    <dbReference type="NCBI Taxonomy" id="2060905"/>
    <lineage>
        <taxon>Eukaryota</taxon>
        <taxon>Fungi</taxon>
        <taxon>Dikarya</taxon>
        <taxon>Ascomycota</taxon>
        <taxon>Pezizomycotina</taxon>
        <taxon>Eurotiomycetes</taxon>
        <taxon>Eurotiomycetidae</taxon>
        <taxon>Onygenales</taxon>
        <taxon>Ajellomycetaceae</taxon>
        <taxon>Blastomyces</taxon>
    </lineage>
</organism>
<keyword evidence="6" id="KW-1185">Reference proteome</keyword>
<dbReference type="SUPFAM" id="SSF54373">
    <property type="entry name" value="FAD-linked reductases, C-terminal domain"/>
    <property type="match status" value="1"/>
</dbReference>
<protein>
    <recommendedName>
        <fullName evidence="4">Glucose-methanol-choline oxidoreductase N-terminal domain-containing protein</fullName>
    </recommendedName>
</protein>
<dbReference type="STRING" id="2060905.A0A2B7X5H1"/>
<comment type="similarity">
    <text evidence="1 3">Belongs to the GMC oxidoreductase family.</text>
</comment>
<dbReference type="GO" id="GO:0016614">
    <property type="term" value="F:oxidoreductase activity, acting on CH-OH group of donors"/>
    <property type="evidence" value="ECO:0007669"/>
    <property type="project" value="InterPro"/>
</dbReference>
<dbReference type="InterPro" id="IPR012132">
    <property type="entry name" value="GMC_OxRdtase"/>
</dbReference>
<reference evidence="5 6" key="1">
    <citation type="submission" date="2017-10" db="EMBL/GenBank/DDBJ databases">
        <title>Comparative genomics in systemic dimorphic fungi from Ajellomycetaceae.</title>
        <authorList>
            <person name="Munoz J.F."/>
            <person name="Mcewen J.G."/>
            <person name="Clay O.K."/>
            <person name="Cuomo C.A."/>
        </authorList>
    </citation>
    <scope>NUCLEOTIDE SEQUENCE [LARGE SCALE GENOMIC DNA]</scope>
    <source>
        <strain evidence="5 6">UAMH130</strain>
    </source>
</reference>
<evidence type="ECO:0000259" key="4">
    <source>
        <dbReference type="PROSITE" id="PS00623"/>
    </source>
</evidence>
<sequence length="604" mass="65998">MAESNVDIIVVGGGTAGLIAAGRLAQAKPELSILVIEAGINSRNNPMVINPAMFTAHLAPTSTHAKFYKSKASDHLAGREVVVPIGNILGGGSSINFMGYTRGQEVDYDDWNTEGWTGKDMIPFIKKIERFQDTDPEVDKSIHGYNGELSVSGGGTYVQTQFQKDFFKACEDIGIRKVPDVQDFKTGNAVGRWNTWIDEKTGFRQDVPHNFLFPILDAGNTKLKVLTDSTVVRVLFDESNRATGVEYVPTGADPSTEPIVAHAKQLVLVAANALGTPQVLQRSGIGNKSKLEALGIPVVSDLSGVGSNYQDHQGLFYSYSSKATPEETLDGLLTGRLPFDQALLLKSANPTRHLLGWNGFDCIGKLRPSETEVSELGPAFQEVWEKDFRHRETRPLMLVCTRAAKSAREDPPLEGQYFTLASYTAYPYSRGSIHITGKSVTDTPEFDAGYLNHPADVMKLVWAYKKQREIARRLPYYNRPHHVGHPVFPPGSKADPEVVDAASKAQGHPVPIEYSEADNKTIEKFIRENLNTTWHSMGTCAMKPREDGGVVDKDLNVYGVKNLKVSDLSICPSNVGANTYSTALAVGEKAASIIAKELGIPYTV</sequence>
<dbReference type="GO" id="GO:0050660">
    <property type="term" value="F:flavin adenine dinucleotide binding"/>
    <property type="evidence" value="ECO:0007669"/>
    <property type="project" value="InterPro"/>
</dbReference>
<evidence type="ECO:0000256" key="1">
    <source>
        <dbReference type="ARBA" id="ARBA00010790"/>
    </source>
</evidence>
<dbReference type="Pfam" id="PF05199">
    <property type="entry name" value="GMC_oxred_C"/>
    <property type="match status" value="1"/>
</dbReference>
<feature type="binding site" evidence="2">
    <location>
        <position position="231"/>
    </location>
    <ligand>
        <name>FAD</name>
        <dbReference type="ChEBI" id="CHEBI:57692"/>
    </ligand>
</feature>
<dbReference type="InterPro" id="IPR000172">
    <property type="entry name" value="GMC_OxRdtase_N"/>
</dbReference>
<feature type="binding site" evidence="2">
    <location>
        <begin position="534"/>
        <end position="535"/>
    </location>
    <ligand>
        <name>FAD</name>
        <dbReference type="ChEBI" id="CHEBI:57692"/>
    </ligand>
</feature>
<dbReference type="PROSITE" id="PS00623">
    <property type="entry name" value="GMC_OXRED_1"/>
    <property type="match status" value="1"/>
</dbReference>
<dbReference type="Gene3D" id="3.30.560.10">
    <property type="entry name" value="Glucose Oxidase, domain 3"/>
    <property type="match status" value="1"/>
</dbReference>
<dbReference type="Pfam" id="PF00732">
    <property type="entry name" value="GMC_oxred_N"/>
    <property type="match status" value="1"/>
</dbReference>
<evidence type="ECO:0000313" key="6">
    <source>
        <dbReference type="Proteomes" id="UP000224080"/>
    </source>
</evidence>
<dbReference type="Gene3D" id="3.50.50.60">
    <property type="entry name" value="FAD/NAD(P)-binding domain"/>
    <property type="match status" value="1"/>
</dbReference>
<name>A0A2B7X5H1_9EURO</name>
<dbReference type="EMBL" id="PDNC01000042">
    <property type="protein sequence ID" value="PGH04033.1"/>
    <property type="molecule type" value="Genomic_DNA"/>
</dbReference>
<keyword evidence="3" id="KW-0285">Flavoprotein</keyword>
<dbReference type="PANTHER" id="PTHR11552:SF78">
    <property type="entry name" value="GLUCOSE-METHANOL-CHOLINE OXIDOREDUCTASE N-TERMINAL DOMAIN-CONTAINING PROTEIN"/>
    <property type="match status" value="1"/>
</dbReference>
<feature type="domain" description="Glucose-methanol-choline oxidoreductase N-terminal" evidence="4">
    <location>
        <begin position="86"/>
        <end position="109"/>
    </location>
</feature>
<dbReference type="PIRSF" id="PIRSF000137">
    <property type="entry name" value="Alcohol_oxidase"/>
    <property type="match status" value="1"/>
</dbReference>
<dbReference type="InterPro" id="IPR036188">
    <property type="entry name" value="FAD/NAD-bd_sf"/>
</dbReference>
<proteinExistence type="inferred from homology"/>